<dbReference type="EMBL" id="KZ107871">
    <property type="protein sequence ID" value="OSS43305.1"/>
    <property type="molecule type" value="Genomic_DNA"/>
</dbReference>
<protein>
    <submittedName>
        <fullName evidence="2">Uncharacterized protein</fullName>
    </submittedName>
</protein>
<dbReference type="SUPFAM" id="SSF52540">
    <property type="entry name" value="P-loop containing nucleoside triphosphate hydrolases"/>
    <property type="match status" value="1"/>
</dbReference>
<proteinExistence type="predicted"/>
<accession>A0A1Y2LHK7</accession>
<dbReference type="AlphaFoldDB" id="A0A1Y2LHK7"/>
<dbReference type="Gene3D" id="1.25.40.10">
    <property type="entry name" value="Tetratricopeptide repeat domain"/>
    <property type="match status" value="3"/>
</dbReference>
<evidence type="ECO:0000256" key="1">
    <source>
        <dbReference type="SAM" id="MobiDB-lite"/>
    </source>
</evidence>
<dbReference type="Gene3D" id="3.40.50.300">
    <property type="entry name" value="P-loop containing nucleotide triphosphate hydrolases"/>
    <property type="match status" value="1"/>
</dbReference>
<dbReference type="PANTHER" id="PTHR46082:SF6">
    <property type="entry name" value="AAA+ ATPASE DOMAIN-CONTAINING PROTEIN-RELATED"/>
    <property type="match status" value="1"/>
</dbReference>
<name>A0A1Y2LHK7_EPING</name>
<dbReference type="Pfam" id="PF13424">
    <property type="entry name" value="TPR_12"/>
    <property type="match status" value="3"/>
</dbReference>
<evidence type="ECO:0000313" key="3">
    <source>
        <dbReference type="Proteomes" id="UP000193240"/>
    </source>
</evidence>
<dbReference type="InterPro" id="IPR027417">
    <property type="entry name" value="P-loop_NTPase"/>
</dbReference>
<keyword evidence="3" id="KW-1185">Reference proteome</keyword>
<feature type="region of interest" description="Disordered" evidence="1">
    <location>
        <begin position="1099"/>
        <end position="1135"/>
    </location>
</feature>
<reference evidence="2 3" key="1">
    <citation type="journal article" date="2017" name="Genome Announc.">
        <title>Genome sequence of the saprophytic ascomycete Epicoccum nigrum ICMP 19927 strain isolated from New Zealand.</title>
        <authorList>
            <person name="Fokin M."/>
            <person name="Fleetwood D."/>
            <person name="Weir B.S."/>
            <person name="Villas-Boas S.G."/>
        </authorList>
    </citation>
    <scope>NUCLEOTIDE SEQUENCE [LARGE SCALE GENOMIC DNA]</scope>
    <source>
        <strain evidence="2 3">ICMP 19927</strain>
    </source>
</reference>
<dbReference type="PANTHER" id="PTHR46082">
    <property type="entry name" value="ATP/GTP-BINDING PROTEIN-RELATED"/>
    <property type="match status" value="1"/>
</dbReference>
<dbReference type="Pfam" id="PF13374">
    <property type="entry name" value="TPR_10"/>
    <property type="match status" value="6"/>
</dbReference>
<dbReference type="InterPro" id="IPR053137">
    <property type="entry name" value="NLR-like"/>
</dbReference>
<dbReference type="SMART" id="SM00028">
    <property type="entry name" value="TPR"/>
    <property type="match status" value="8"/>
</dbReference>
<organism evidence="2 3">
    <name type="scientific">Epicoccum nigrum</name>
    <name type="common">Soil fungus</name>
    <name type="synonym">Epicoccum purpurascens</name>
    <dbReference type="NCBI Taxonomy" id="105696"/>
    <lineage>
        <taxon>Eukaryota</taxon>
        <taxon>Fungi</taxon>
        <taxon>Dikarya</taxon>
        <taxon>Ascomycota</taxon>
        <taxon>Pezizomycotina</taxon>
        <taxon>Dothideomycetes</taxon>
        <taxon>Pleosporomycetidae</taxon>
        <taxon>Pleosporales</taxon>
        <taxon>Pleosporineae</taxon>
        <taxon>Didymellaceae</taxon>
        <taxon>Epicoccum</taxon>
    </lineage>
</organism>
<dbReference type="OMA" id="TIWAMGD"/>
<dbReference type="InParanoid" id="A0A1Y2LHK7"/>
<feature type="region of interest" description="Disordered" evidence="1">
    <location>
        <begin position="1"/>
        <end position="30"/>
    </location>
</feature>
<dbReference type="InterPro" id="IPR011990">
    <property type="entry name" value="TPR-like_helical_dom_sf"/>
</dbReference>
<sequence length="1149" mass="126918">MELLSQPRHLLAQRESGRSSEAQIRQGGSRYGTTHVTGGSVFQGNFVGLTVNASAATRPDFAGHFAHAALEPVKAFVPRSSLHDQIHAQLARDAADSSTRMLVVWGLGGAGKTQLVLDYVQQHRDEYKATFWIEAGRKESLERDFVRLYQTLFGLHASAGAETATTVSVEDAVAGVKSWFAGQCGPWLMVFDGADTIEDETADSYINIRHFIPSATSLNVIVTSRSSTAEGMTRLEGVQVGEMEAGQAAELFQRYAKLSCKSPGTQDEVLSIVKELGCLALAVTLAATYVGSTPRLQGNIKAYLPEYRQRRRELLRRKPVSLVHQYSESVLTTWETSYAAVASQSTEASVLMTMLSFLSFDDIYLDLFCIDAVQDGVEQAGKSSLSWRRLVSAQQPVDVYKIEECFAVLQKYSLVQWKAEQQGYAMHKLVHAWGHDRLTAEEQSTYSQAAFGLVVEAIEGCSQAPDDKLRLVPHVMGSFAALSGATDTENEISEDVIDEMEGVGGFVRDLGRWLETRAIEEYVWQARQALLGKYHPKTIGAISNLASTLRQQGHLGDAVEMQKVVLKNQKQTLGKDHPDTISAMVNLANTFGAQGLLDDAAAMQKKVLEKRKLIFGDNHPKTISAMSNLANTIGEQGQLGDAMPLQMQVLEKDELVLGKDHPDTIMALSNLAITIAQRGQLGVAARMQKEVLEKRELIFGKDHPETIISLSNLANTLAMQGYHHHTIVIEKEVLQKMERILGESHPDTMSAMSNLAITLKEQGHLEEAALMQKEVLEKRRRILGEEHPDTITAMNNLASTLGDQGQLDKAASMKKEMLGKMRRIFGEEHPSTITAMSNLAITLVQQGQLDEAAAIEKEVLEKRRRILGEEHPDTISAMNNLAITLGEQGQLDEAAAMKKEVLEKMRRILGEEHPSTITAMNNLAKTLREQGQLDEAAAMRKEVLEKRRRILGEEHPDTISAMSNLANTLGEQGQLDEAAGMMKEVLEKRRRILGEEHPDTISAMSNLAVTLGEQGQLNEAAGMMKEVLEKRRRILGEEHPDTITAMSNLATTLGQQGQLDEAGAMKKEVLEKRRRILGEEHPATIRAIHNLAITLRQQESEGHQSSWPKTTVRTSLALSQRSDVPLSPPYTSGRRRTKVLAWLSRKPRT</sequence>
<dbReference type="Proteomes" id="UP000193240">
    <property type="component" value="Unassembled WGS sequence"/>
</dbReference>
<dbReference type="STRING" id="105696.A0A1Y2LHK7"/>
<gene>
    <name evidence="2" type="ORF">B5807_12050</name>
</gene>
<dbReference type="SUPFAM" id="SSF48452">
    <property type="entry name" value="TPR-like"/>
    <property type="match status" value="3"/>
</dbReference>
<dbReference type="InterPro" id="IPR019734">
    <property type="entry name" value="TPR_rpt"/>
</dbReference>
<feature type="compositionally biased region" description="Polar residues" evidence="1">
    <location>
        <begin position="1103"/>
        <end position="1122"/>
    </location>
</feature>
<evidence type="ECO:0000313" key="2">
    <source>
        <dbReference type="EMBL" id="OSS43305.1"/>
    </source>
</evidence>